<keyword evidence="18" id="KW-1185">Reference proteome</keyword>
<comment type="similarity">
    <text evidence="5 12">In the C-terminal section; belongs to the HTP reductase family.</text>
</comment>
<dbReference type="PROSITE" id="PS51747">
    <property type="entry name" value="CYT_DCMP_DEAMINASES_2"/>
    <property type="match status" value="1"/>
</dbReference>
<accession>A0A1L9NVD5</accession>
<dbReference type="Pfam" id="PF01872">
    <property type="entry name" value="RibD_C"/>
    <property type="match status" value="1"/>
</dbReference>
<feature type="binding site" evidence="14">
    <location>
        <position position="201"/>
    </location>
    <ligand>
        <name>substrate</name>
    </ligand>
</feature>
<dbReference type="AlphaFoldDB" id="A0A1L9NVD5"/>
<evidence type="ECO:0000313" key="18">
    <source>
        <dbReference type="Proteomes" id="UP000184514"/>
    </source>
</evidence>
<feature type="binding site" evidence="14">
    <location>
        <position position="190"/>
    </location>
    <ligand>
        <name>NADP(+)</name>
        <dbReference type="ChEBI" id="CHEBI:58349"/>
    </ligand>
</feature>
<feature type="binding site" evidence="14">
    <location>
        <position position="148"/>
    </location>
    <ligand>
        <name>NADP(+)</name>
        <dbReference type="ChEBI" id="CHEBI:58349"/>
    </ligand>
</feature>
<dbReference type="PANTHER" id="PTHR38011:SF7">
    <property type="entry name" value="2,5-DIAMINO-6-RIBOSYLAMINO-4(3H)-PYRIMIDINONE 5'-PHOSPHATE REDUCTASE"/>
    <property type="match status" value="1"/>
</dbReference>
<dbReference type="NCBIfam" id="TIGR00227">
    <property type="entry name" value="ribD_Cterm"/>
    <property type="match status" value="1"/>
</dbReference>
<dbReference type="Pfam" id="PF00383">
    <property type="entry name" value="dCMP_cyt_deam_1"/>
    <property type="match status" value="1"/>
</dbReference>
<dbReference type="UniPathway" id="UPA00275">
    <property type="reaction ID" value="UER00401"/>
</dbReference>
<evidence type="ECO:0000313" key="17">
    <source>
        <dbReference type="EMBL" id="OJI93142.1"/>
    </source>
</evidence>
<dbReference type="InterPro" id="IPR004794">
    <property type="entry name" value="Eubact_RibD"/>
</dbReference>
<feature type="binding site" evidence="14">
    <location>
        <position position="164"/>
    </location>
    <ligand>
        <name>NADP(+)</name>
        <dbReference type="ChEBI" id="CHEBI:58349"/>
    </ligand>
</feature>
<dbReference type="CDD" id="cd01284">
    <property type="entry name" value="Riboflavin_deaminase-reductase"/>
    <property type="match status" value="1"/>
</dbReference>
<evidence type="ECO:0000256" key="13">
    <source>
        <dbReference type="PIRSR" id="PIRSR006769-1"/>
    </source>
</evidence>
<dbReference type="PANTHER" id="PTHR38011">
    <property type="entry name" value="DIHYDROFOLATE REDUCTASE FAMILY PROTEIN (AFU_ORTHOLOGUE AFUA_8G06820)"/>
    <property type="match status" value="1"/>
</dbReference>
<evidence type="ECO:0000259" key="16">
    <source>
        <dbReference type="PROSITE" id="PS51747"/>
    </source>
</evidence>
<feature type="binding site" evidence="15">
    <location>
        <position position="69"/>
    </location>
    <ligand>
        <name>Zn(2+)</name>
        <dbReference type="ChEBI" id="CHEBI:29105"/>
        <note>catalytic</note>
    </ligand>
</feature>
<evidence type="ECO:0000256" key="14">
    <source>
        <dbReference type="PIRSR" id="PIRSR006769-2"/>
    </source>
</evidence>
<keyword evidence="12" id="KW-0378">Hydrolase</keyword>
<keyword evidence="7 12" id="KW-0479">Metal-binding</keyword>
<evidence type="ECO:0000256" key="9">
    <source>
        <dbReference type="ARBA" id="ARBA00022857"/>
    </source>
</evidence>
<feature type="binding site" evidence="14">
    <location>
        <position position="288"/>
    </location>
    <ligand>
        <name>substrate</name>
    </ligand>
</feature>
<dbReference type="EMBL" id="MLCB01000155">
    <property type="protein sequence ID" value="OJI93142.1"/>
    <property type="molecule type" value="Genomic_DNA"/>
</dbReference>
<evidence type="ECO:0000256" key="15">
    <source>
        <dbReference type="PIRSR" id="PIRSR006769-3"/>
    </source>
</evidence>
<keyword evidence="9 12" id="KW-0521">NADP</keyword>
<dbReference type="EC" id="3.5.4.26" evidence="12"/>
<dbReference type="GO" id="GO:0050661">
    <property type="term" value="F:NADP binding"/>
    <property type="evidence" value="ECO:0007669"/>
    <property type="project" value="InterPro"/>
</dbReference>
<dbReference type="SUPFAM" id="SSF53927">
    <property type="entry name" value="Cytidine deaminase-like"/>
    <property type="match status" value="1"/>
</dbReference>
<comment type="cofactor">
    <cofactor evidence="12 15">
        <name>Zn(2+)</name>
        <dbReference type="ChEBI" id="CHEBI:29105"/>
    </cofactor>
    <text evidence="12 15">Binds 1 zinc ion.</text>
</comment>
<evidence type="ECO:0000256" key="8">
    <source>
        <dbReference type="ARBA" id="ARBA00022833"/>
    </source>
</evidence>
<name>A0A1L9NVD5_9RHOB</name>
<dbReference type="GO" id="GO:0008703">
    <property type="term" value="F:5-amino-6-(5-phosphoribosylamino)uracil reductase activity"/>
    <property type="evidence" value="ECO:0007669"/>
    <property type="project" value="UniProtKB-EC"/>
</dbReference>
<feature type="binding site" evidence="14">
    <location>
        <position position="178"/>
    </location>
    <ligand>
        <name>substrate</name>
    </ligand>
</feature>
<comment type="pathway">
    <text evidence="3 12">Cofactor biosynthesis; riboflavin biosynthesis; 5-amino-6-(D-ribitylamino)uracil from GTP: step 3/4.</text>
</comment>
<dbReference type="InterPro" id="IPR050765">
    <property type="entry name" value="Riboflavin_Biosynth_HTPR"/>
</dbReference>
<dbReference type="OrthoDB" id="9800865at2"/>
<dbReference type="NCBIfam" id="TIGR00326">
    <property type="entry name" value="eubact_ribD"/>
    <property type="match status" value="1"/>
</dbReference>
<dbReference type="Gene3D" id="3.40.140.10">
    <property type="entry name" value="Cytidine Deaminase, domain 2"/>
    <property type="match status" value="1"/>
</dbReference>
<sequence>MKMALSLARRGLGVTWPNPAVGCILVNNGQIVGRGWTQPSGRPHAETVALAQAGNAAKGATAYVTLEPCAHHGQTPPCSEALIKAGVARIVGAMEDSDARVSGRGFEQLRNAGIAVETGLCAQEAAQLNAGFFLKTQFGRPLLTLKLALTLDGRIATRTGDSQWITGPNARRAVHMMRARYDAVLVGAGTVRADDPSLTVRGLGISHQPVRIVVSQGLNIPTENTLAKTAQEIPVWLCHGPNAPLERKKAWGSKGAQLIACESSESGLDPLSLLNNLGSKGLTRVFCEGGGTLAASLLNADLVDRLVIHTAGVVIGGDGQAGVAALDLDVLAHAARLKLVSHRKLGDDIEHVWERS</sequence>
<protein>
    <recommendedName>
        <fullName evidence="12">Riboflavin biosynthesis protein RibD</fullName>
    </recommendedName>
    <domain>
        <recommendedName>
            <fullName evidence="12">Diaminohydroxyphosphoribosylaminopyrimidine deaminase</fullName>
            <shortName evidence="12">DRAP deaminase</shortName>
            <ecNumber evidence="12">3.5.4.26</ecNumber>
        </recommendedName>
        <alternativeName>
            <fullName evidence="12">Riboflavin-specific deaminase</fullName>
        </alternativeName>
    </domain>
    <domain>
        <recommendedName>
            <fullName evidence="12">5-amino-6-(5-phosphoribosylamino)uracil reductase</fullName>
            <ecNumber evidence="12">1.1.1.193</ecNumber>
        </recommendedName>
        <alternativeName>
            <fullName evidence="12">HTP reductase</fullName>
        </alternativeName>
    </domain>
</protein>
<dbReference type="SUPFAM" id="SSF53597">
    <property type="entry name" value="Dihydrofolate reductase-like"/>
    <property type="match status" value="1"/>
</dbReference>
<evidence type="ECO:0000256" key="6">
    <source>
        <dbReference type="ARBA" id="ARBA00022619"/>
    </source>
</evidence>
<dbReference type="EC" id="1.1.1.193" evidence="12"/>
<feature type="domain" description="CMP/dCMP-type deaminase" evidence="16">
    <location>
        <begin position="1"/>
        <end position="117"/>
    </location>
</feature>
<comment type="caution">
    <text evidence="17">The sequence shown here is derived from an EMBL/GenBank/DDBJ whole genome shotgun (WGS) entry which is preliminary data.</text>
</comment>
<dbReference type="STRING" id="696762.PFRI_26600"/>
<dbReference type="PROSITE" id="PS00903">
    <property type="entry name" value="CYT_DCMP_DEAMINASES_1"/>
    <property type="match status" value="1"/>
</dbReference>
<dbReference type="InterPro" id="IPR011549">
    <property type="entry name" value="RibD_C"/>
</dbReference>
<dbReference type="PIRSF" id="PIRSF006769">
    <property type="entry name" value="RibD"/>
    <property type="match status" value="1"/>
</dbReference>
<evidence type="ECO:0000256" key="11">
    <source>
        <dbReference type="ARBA" id="ARBA00023268"/>
    </source>
</evidence>
<proteinExistence type="inferred from homology"/>
<dbReference type="InterPro" id="IPR016192">
    <property type="entry name" value="APOBEC/CMP_deaminase_Zn-bd"/>
</dbReference>
<comment type="catalytic activity">
    <reaction evidence="12">
        <text>5-amino-6-(5-phospho-D-ribitylamino)uracil + NADP(+) = 5-amino-6-(5-phospho-D-ribosylamino)uracil + NADPH + H(+)</text>
        <dbReference type="Rhea" id="RHEA:17845"/>
        <dbReference type="ChEBI" id="CHEBI:15378"/>
        <dbReference type="ChEBI" id="CHEBI:57783"/>
        <dbReference type="ChEBI" id="CHEBI:58349"/>
        <dbReference type="ChEBI" id="CHEBI:58421"/>
        <dbReference type="ChEBI" id="CHEBI:58453"/>
        <dbReference type="EC" id="1.1.1.193"/>
    </reaction>
</comment>
<evidence type="ECO:0000256" key="10">
    <source>
        <dbReference type="ARBA" id="ARBA00023002"/>
    </source>
</evidence>
<feature type="binding site" evidence="15">
    <location>
        <position position="78"/>
    </location>
    <ligand>
        <name>Zn(2+)</name>
        <dbReference type="ChEBI" id="CHEBI:29105"/>
        <note>catalytic</note>
    </ligand>
</feature>
<comment type="similarity">
    <text evidence="4 12">In the N-terminal section; belongs to the cytidine and deoxycytidylate deaminase family.</text>
</comment>
<feature type="active site" description="Proton donor" evidence="13">
    <location>
        <position position="46"/>
    </location>
</feature>
<keyword evidence="6 12" id="KW-0686">Riboflavin biosynthesis</keyword>
<dbReference type="RefSeq" id="WP_072631195.1">
    <property type="nucleotide sequence ID" value="NZ_MLCB01000155.1"/>
</dbReference>
<feature type="binding site" evidence="14">
    <location>
        <position position="162"/>
    </location>
    <ligand>
        <name>substrate</name>
    </ligand>
</feature>
<evidence type="ECO:0000256" key="4">
    <source>
        <dbReference type="ARBA" id="ARBA00005259"/>
    </source>
</evidence>
<evidence type="ECO:0000256" key="5">
    <source>
        <dbReference type="ARBA" id="ARBA00007417"/>
    </source>
</evidence>
<dbReference type="GO" id="GO:0008270">
    <property type="term" value="F:zinc ion binding"/>
    <property type="evidence" value="ECO:0007669"/>
    <property type="project" value="InterPro"/>
</dbReference>
<keyword evidence="10 12" id="KW-0560">Oxidoreductase</keyword>
<dbReference type="Gene3D" id="3.40.430.10">
    <property type="entry name" value="Dihydrofolate Reductase, subunit A"/>
    <property type="match status" value="1"/>
</dbReference>
<evidence type="ECO:0000256" key="12">
    <source>
        <dbReference type="PIRNR" id="PIRNR006769"/>
    </source>
</evidence>
<evidence type="ECO:0000256" key="7">
    <source>
        <dbReference type="ARBA" id="ARBA00022723"/>
    </source>
</evidence>
<feature type="binding site" evidence="14">
    <location>
        <begin position="290"/>
        <end position="296"/>
    </location>
    <ligand>
        <name>NADP(+)</name>
        <dbReference type="ChEBI" id="CHEBI:58349"/>
    </ligand>
</feature>
<dbReference type="InterPro" id="IPR002125">
    <property type="entry name" value="CMP_dCMP_dom"/>
</dbReference>
<reference evidence="17 18" key="1">
    <citation type="submission" date="2016-10" db="EMBL/GenBank/DDBJ databases">
        <title>Genome sequence of Planktotalea frisia SH6-1.</title>
        <authorList>
            <person name="Poehlein A."/>
            <person name="Bakenhus I."/>
            <person name="Voget S."/>
            <person name="Brinkhoff T."/>
            <person name="Simon M."/>
        </authorList>
    </citation>
    <scope>NUCLEOTIDE SEQUENCE [LARGE SCALE GENOMIC DNA]</scope>
    <source>
        <strain evidence="17 18">SH6-1</strain>
    </source>
</reference>
<dbReference type="GO" id="GO:0009231">
    <property type="term" value="P:riboflavin biosynthetic process"/>
    <property type="evidence" value="ECO:0007669"/>
    <property type="project" value="UniProtKB-UniPathway"/>
</dbReference>
<gene>
    <name evidence="17" type="primary">ribD</name>
    <name evidence="17" type="ORF">PFRI_26600</name>
</gene>
<keyword evidence="8 12" id="KW-0862">Zinc</keyword>
<dbReference type="InterPro" id="IPR002734">
    <property type="entry name" value="RibDG_C"/>
</dbReference>
<keyword evidence="11" id="KW-0511">Multifunctional enzyme</keyword>
<comment type="function">
    <text evidence="1 12">Converts 2,5-diamino-6-(ribosylamino)-4(3h)-pyrimidinone 5'-phosphate into 5-amino-6-(ribosylamino)-2,4(1h,3h)-pyrimidinedione 5'-phosphate.</text>
</comment>
<organism evidence="17 18">
    <name type="scientific">Planktotalea frisia</name>
    <dbReference type="NCBI Taxonomy" id="696762"/>
    <lineage>
        <taxon>Bacteria</taxon>
        <taxon>Pseudomonadati</taxon>
        <taxon>Pseudomonadota</taxon>
        <taxon>Alphaproteobacteria</taxon>
        <taxon>Rhodobacterales</taxon>
        <taxon>Paracoccaceae</taxon>
        <taxon>Planktotalea</taxon>
    </lineage>
</organism>
<comment type="catalytic activity">
    <reaction evidence="12">
        <text>2,5-diamino-6-hydroxy-4-(5-phosphoribosylamino)-pyrimidine + H2O + H(+) = 5-amino-6-(5-phospho-D-ribosylamino)uracil + NH4(+)</text>
        <dbReference type="Rhea" id="RHEA:21868"/>
        <dbReference type="ChEBI" id="CHEBI:15377"/>
        <dbReference type="ChEBI" id="CHEBI:15378"/>
        <dbReference type="ChEBI" id="CHEBI:28938"/>
        <dbReference type="ChEBI" id="CHEBI:58453"/>
        <dbReference type="ChEBI" id="CHEBI:58614"/>
        <dbReference type="EC" id="3.5.4.26"/>
    </reaction>
</comment>
<dbReference type="Proteomes" id="UP000184514">
    <property type="component" value="Unassembled WGS sequence"/>
</dbReference>
<comment type="pathway">
    <text evidence="2 12">Cofactor biosynthesis; riboflavin biosynthesis; 5-amino-6-(D-ribitylamino)uracil from GTP: step 2/4.</text>
</comment>
<feature type="binding site" evidence="14">
    <location>
        <position position="194"/>
    </location>
    <ligand>
        <name>NADP(+)</name>
        <dbReference type="ChEBI" id="CHEBI:58349"/>
    </ligand>
</feature>
<dbReference type="GO" id="GO:0008835">
    <property type="term" value="F:diaminohydroxyphosphoribosylaminopyrimidine deaminase activity"/>
    <property type="evidence" value="ECO:0007669"/>
    <property type="project" value="UniProtKB-EC"/>
</dbReference>
<evidence type="ECO:0000256" key="2">
    <source>
        <dbReference type="ARBA" id="ARBA00004882"/>
    </source>
</evidence>
<feature type="binding site" evidence="15">
    <location>
        <position position="44"/>
    </location>
    <ligand>
        <name>Zn(2+)</name>
        <dbReference type="ChEBI" id="CHEBI:29105"/>
        <note>catalytic</note>
    </ligand>
</feature>
<dbReference type="InterPro" id="IPR024072">
    <property type="entry name" value="DHFR-like_dom_sf"/>
</dbReference>
<feature type="binding site" evidence="14">
    <location>
        <position position="198"/>
    </location>
    <ligand>
        <name>substrate</name>
    </ligand>
</feature>
<evidence type="ECO:0000256" key="3">
    <source>
        <dbReference type="ARBA" id="ARBA00004910"/>
    </source>
</evidence>
<evidence type="ECO:0000256" key="1">
    <source>
        <dbReference type="ARBA" id="ARBA00002151"/>
    </source>
</evidence>
<dbReference type="InterPro" id="IPR016193">
    <property type="entry name" value="Cytidine_deaminase-like"/>
</dbReference>